<dbReference type="Proteomes" id="UP001239111">
    <property type="component" value="Chromosome 1"/>
</dbReference>
<sequence>MASMRLPPLPSVRDIIKLYRLSATKQLSQNFLLDDKLTDKIVKCTGKICDSGVLEVGPGPGTITRSILRKSPKRLVVVEKDPRFKPTLDLLQDAFSVTNRKMDIILGDILSVNLKELLAEEDNRAWSDECPSLYLVGNLPFNISTPLIIKWLHDIAERRGAWSNGRVRMTLTFQKEVAERLVAQPSDDQRCRLSVIAQAWTIPKLQFIIPGKAFVPQPDVDVGVVSFVPLKIPRTSHEFEFFEKVNRHMFSFRQKYCVKCVRTLYPPECTEQLADVTCKLADVDPLARPFNLSVEEIDRLASAYKYICEKHPEVKHYNYRASRKVLSRKMTRGVVIENYEGEDENCNVLLKSY</sequence>
<accession>A0ACC2PLH2</accession>
<evidence type="ECO:0000313" key="2">
    <source>
        <dbReference type="Proteomes" id="UP001239111"/>
    </source>
</evidence>
<evidence type="ECO:0000313" key="1">
    <source>
        <dbReference type="EMBL" id="KAJ8683666.1"/>
    </source>
</evidence>
<reference evidence="1" key="1">
    <citation type="submission" date="2023-04" db="EMBL/GenBank/DDBJ databases">
        <title>A chromosome-level genome assembly of the parasitoid wasp Eretmocerus hayati.</title>
        <authorList>
            <person name="Zhong Y."/>
            <person name="Liu S."/>
            <person name="Liu Y."/>
        </authorList>
    </citation>
    <scope>NUCLEOTIDE SEQUENCE</scope>
    <source>
        <strain evidence="1">ZJU_SS_LIU_2023</strain>
    </source>
</reference>
<comment type="caution">
    <text evidence="1">The sequence shown here is derived from an EMBL/GenBank/DDBJ whole genome shotgun (WGS) entry which is preliminary data.</text>
</comment>
<organism evidence="1 2">
    <name type="scientific">Eretmocerus hayati</name>
    <dbReference type="NCBI Taxonomy" id="131215"/>
    <lineage>
        <taxon>Eukaryota</taxon>
        <taxon>Metazoa</taxon>
        <taxon>Ecdysozoa</taxon>
        <taxon>Arthropoda</taxon>
        <taxon>Hexapoda</taxon>
        <taxon>Insecta</taxon>
        <taxon>Pterygota</taxon>
        <taxon>Neoptera</taxon>
        <taxon>Endopterygota</taxon>
        <taxon>Hymenoptera</taxon>
        <taxon>Apocrita</taxon>
        <taxon>Proctotrupomorpha</taxon>
        <taxon>Chalcidoidea</taxon>
        <taxon>Aphelinidae</taxon>
        <taxon>Aphelininae</taxon>
        <taxon>Eretmocerus</taxon>
    </lineage>
</organism>
<dbReference type="EMBL" id="CM056741">
    <property type="protein sequence ID" value="KAJ8683666.1"/>
    <property type="molecule type" value="Genomic_DNA"/>
</dbReference>
<name>A0ACC2PLH2_9HYME</name>
<protein>
    <submittedName>
        <fullName evidence="1">Uncharacterized protein</fullName>
    </submittedName>
</protein>
<keyword evidence="2" id="KW-1185">Reference proteome</keyword>
<gene>
    <name evidence="1" type="ORF">QAD02_019458</name>
</gene>
<proteinExistence type="predicted"/>